<gene>
    <name evidence="1" type="ORF">APUU_20188A</name>
</gene>
<dbReference type="RefSeq" id="XP_041551950.1">
    <property type="nucleotide sequence ID" value="XM_041698801.1"/>
</dbReference>
<reference evidence="1" key="1">
    <citation type="submission" date="2021-01" db="EMBL/GenBank/DDBJ databases">
        <authorList>
            <consortium name="Aspergillus puulaauensis MK2 genome sequencing consortium"/>
            <person name="Kazuki M."/>
            <person name="Futagami T."/>
        </authorList>
    </citation>
    <scope>NUCLEOTIDE SEQUENCE</scope>
    <source>
        <strain evidence="1">MK2</strain>
    </source>
</reference>
<evidence type="ECO:0000313" key="2">
    <source>
        <dbReference type="Proteomes" id="UP000654913"/>
    </source>
</evidence>
<organism evidence="1 2">
    <name type="scientific">Aspergillus puulaauensis</name>
    <dbReference type="NCBI Taxonomy" id="1220207"/>
    <lineage>
        <taxon>Eukaryota</taxon>
        <taxon>Fungi</taxon>
        <taxon>Dikarya</taxon>
        <taxon>Ascomycota</taxon>
        <taxon>Pezizomycotina</taxon>
        <taxon>Eurotiomycetes</taxon>
        <taxon>Eurotiomycetidae</taxon>
        <taxon>Eurotiales</taxon>
        <taxon>Aspergillaceae</taxon>
        <taxon>Aspergillus</taxon>
    </lineage>
</organism>
<protein>
    <submittedName>
        <fullName evidence="1">Uncharacterized protein</fullName>
    </submittedName>
</protein>
<keyword evidence="2" id="KW-1185">Reference proteome</keyword>
<accession>A0A7R7XE48</accession>
<proteinExistence type="predicted"/>
<dbReference type="Proteomes" id="UP000654913">
    <property type="component" value="Chromosome 2"/>
</dbReference>
<evidence type="ECO:0000313" key="1">
    <source>
        <dbReference type="EMBL" id="BCS19756.1"/>
    </source>
</evidence>
<reference evidence="1" key="2">
    <citation type="submission" date="2021-02" db="EMBL/GenBank/DDBJ databases">
        <title>Aspergillus puulaauensis MK2 genome sequence.</title>
        <authorList>
            <person name="Futagami T."/>
            <person name="Mori K."/>
            <person name="Kadooka C."/>
            <person name="Tanaka T."/>
        </authorList>
    </citation>
    <scope>NUCLEOTIDE SEQUENCE</scope>
    <source>
        <strain evidence="1">MK2</strain>
    </source>
</reference>
<dbReference type="OrthoDB" id="4504059at2759"/>
<dbReference type="AlphaFoldDB" id="A0A7R7XE48"/>
<name>A0A7R7XE48_9EURO</name>
<sequence>MGLYYDIDSIKREEAKTEQLDDILTPHHNPVHPQSAPTTHFPTPIVGSHAPGFMLHQTNHCNGPLCWNSTGGEVIEVMSICRLVWVRLTEPDCSASLHHGVTYGEMAALRNGETVMRGNVGDRVPGLWTDSRGVLYTGMGTVYGVSDRVLVPILRCPGGCDWQVLRPSVEL</sequence>
<dbReference type="KEGG" id="apuu:APUU_20188A"/>
<dbReference type="GeneID" id="64969761"/>
<dbReference type="EMBL" id="AP024444">
    <property type="protein sequence ID" value="BCS19756.1"/>
    <property type="molecule type" value="Genomic_DNA"/>
</dbReference>